<organism evidence="12 13">
    <name type="scientific">Macrostomum lignano</name>
    <dbReference type="NCBI Taxonomy" id="282301"/>
    <lineage>
        <taxon>Eukaryota</taxon>
        <taxon>Metazoa</taxon>
        <taxon>Spiralia</taxon>
        <taxon>Lophotrochozoa</taxon>
        <taxon>Platyhelminthes</taxon>
        <taxon>Rhabditophora</taxon>
        <taxon>Macrostomorpha</taxon>
        <taxon>Macrostomida</taxon>
        <taxon>Macrostomidae</taxon>
        <taxon>Macrostomum</taxon>
    </lineage>
</organism>
<comment type="similarity">
    <text evidence="2 8">Belongs to the EMP24/GP25L family.</text>
</comment>
<accession>A0A267DZB5</accession>
<dbReference type="InterPro" id="IPR009038">
    <property type="entry name" value="GOLD_dom"/>
</dbReference>
<dbReference type="OrthoDB" id="62956at2759"/>
<evidence type="ECO:0000259" key="11">
    <source>
        <dbReference type="PROSITE" id="PS50866"/>
    </source>
</evidence>
<dbReference type="PANTHER" id="PTHR22811">
    <property type="entry name" value="TRANSMEMBRANE EMP24 DOMAIN-CONTAINING PROTEIN"/>
    <property type="match status" value="1"/>
</dbReference>
<keyword evidence="4 10" id="KW-0732">Signal</keyword>
<feature type="transmembrane region" description="Helical" evidence="9">
    <location>
        <begin position="179"/>
        <end position="205"/>
    </location>
</feature>
<evidence type="ECO:0000256" key="1">
    <source>
        <dbReference type="ARBA" id="ARBA00004479"/>
    </source>
</evidence>
<dbReference type="GO" id="GO:0016020">
    <property type="term" value="C:membrane"/>
    <property type="evidence" value="ECO:0007669"/>
    <property type="project" value="UniProtKB-SubCell"/>
</dbReference>
<keyword evidence="13" id="KW-1185">Reference proteome</keyword>
<evidence type="ECO:0000256" key="5">
    <source>
        <dbReference type="ARBA" id="ARBA00022989"/>
    </source>
</evidence>
<dbReference type="Pfam" id="PF01105">
    <property type="entry name" value="EMP24_GP25L"/>
    <property type="match status" value="1"/>
</dbReference>
<evidence type="ECO:0000256" key="2">
    <source>
        <dbReference type="ARBA" id="ARBA00007104"/>
    </source>
</evidence>
<dbReference type="PROSITE" id="PS50866">
    <property type="entry name" value="GOLD"/>
    <property type="match status" value="1"/>
</dbReference>
<evidence type="ECO:0000256" key="9">
    <source>
        <dbReference type="SAM" id="Phobius"/>
    </source>
</evidence>
<name>A0A267DZB5_9PLAT</name>
<dbReference type="SUPFAM" id="SSF101576">
    <property type="entry name" value="Supernatant protein factor (SPF), C-terminal domain"/>
    <property type="match status" value="1"/>
</dbReference>
<comment type="subcellular location">
    <subcellularLocation>
        <location evidence="7">Endomembrane system</location>
        <topology evidence="7">Single-pass membrane protein</topology>
    </subcellularLocation>
    <subcellularLocation>
        <location evidence="1 8">Membrane</location>
        <topology evidence="1 8">Single-pass type I membrane protein</topology>
    </subcellularLocation>
</comment>
<proteinExistence type="inferred from homology"/>
<keyword evidence="3 8" id="KW-0812">Transmembrane</keyword>
<feature type="domain" description="GOLD" evidence="11">
    <location>
        <begin position="34"/>
        <end position="118"/>
    </location>
</feature>
<sequence>MNFSLLILLSLLGAATAFDKYPKEFVFELPDNEEFCFYEEFAQDAAKEAFNTVFRVIRGGNNDVDFAITAPDNQKVYEKQKQHFDEHEHTFRPGTYSFCFGNKFSTITHKQIYFALNRKRPESLAEEAGATNVPTAMSLLQTKMEAIHEYLVTVETVQSIYKVREAEGREISEDLNERVMVFSAILAMAVVVCGFGQVVVLRTFFSDKKSVSYPRYPTKA</sequence>
<feature type="chain" id="PRO_5013261195" description="GOLD domain-containing protein" evidence="10">
    <location>
        <begin position="18"/>
        <end position="220"/>
    </location>
</feature>
<evidence type="ECO:0000313" key="12">
    <source>
        <dbReference type="EMBL" id="PAA53947.1"/>
    </source>
</evidence>
<keyword evidence="5 9" id="KW-1133">Transmembrane helix</keyword>
<evidence type="ECO:0000256" key="3">
    <source>
        <dbReference type="ARBA" id="ARBA00022692"/>
    </source>
</evidence>
<evidence type="ECO:0000256" key="10">
    <source>
        <dbReference type="SAM" id="SignalP"/>
    </source>
</evidence>
<evidence type="ECO:0000256" key="8">
    <source>
        <dbReference type="RuleBase" id="RU003827"/>
    </source>
</evidence>
<reference evidence="12 13" key="1">
    <citation type="submission" date="2017-06" db="EMBL/GenBank/DDBJ databases">
        <title>A platform for efficient transgenesis in Macrostomum lignano, a flatworm model organism for stem cell research.</title>
        <authorList>
            <person name="Berezikov E."/>
        </authorList>
    </citation>
    <scope>NUCLEOTIDE SEQUENCE [LARGE SCALE GENOMIC DNA]</scope>
    <source>
        <strain evidence="12">DV1</strain>
        <tissue evidence="12">Whole organism</tissue>
    </source>
</reference>
<comment type="caution">
    <text evidence="12">The sequence shown here is derived from an EMBL/GenBank/DDBJ whole genome shotgun (WGS) entry which is preliminary data.</text>
</comment>
<keyword evidence="6 9" id="KW-0472">Membrane</keyword>
<evidence type="ECO:0000256" key="6">
    <source>
        <dbReference type="ARBA" id="ARBA00023136"/>
    </source>
</evidence>
<dbReference type="GO" id="GO:0012505">
    <property type="term" value="C:endomembrane system"/>
    <property type="evidence" value="ECO:0007669"/>
    <property type="project" value="UniProtKB-SubCell"/>
</dbReference>
<dbReference type="Proteomes" id="UP000215902">
    <property type="component" value="Unassembled WGS sequence"/>
</dbReference>
<gene>
    <name evidence="12" type="ORF">BOX15_Mlig013619g1</name>
</gene>
<evidence type="ECO:0000256" key="4">
    <source>
        <dbReference type="ARBA" id="ARBA00022729"/>
    </source>
</evidence>
<dbReference type="STRING" id="282301.A0A267DZB5"/>
<feature type="signal peptide" evidence="10">
    <location>
        <begin position="1"/>
        <end position="17"/>
    </location>
</feature>
<dbReference type="InterPro" id="IPR036598">
    <property type="entry name" value="GOLD_dom_sf"/>
</dbReference>
<protein>
    <recommendedName>
        <fullName evidence="11">GOLD domain-containing protein</fullName>
    </recommendedName>
</protein>
<evidence type="ECO:0000313" key="13">
    <source>
        <dbReference type="Proteomes" id="UP000215902"/>
    </source>
</evidence>
<evidence type="ECO:0000256" key="7">
    <source>
        <dbReference type="ARBA" id="ARBA00037847"/>
    </source>
</evidence>
<dbReference type="EMBL" id="NIVC01002996">
    <property type="protein sequence ID" value="PAA53947.1"/>
    <property type="molecule type" value="Genomic_DNA"/>
</dbReference>
<dbReference type="AlphaFoldDB" id="A0A267DZB5"/>
<dbReference type="SMART" id="SM01190">
    <property type="entry name" value="EMP24_GP25L"/>
    <property type="match status" value="1"/>
</dbReference>
<dbReference type="InterPro" id="IPR015720">
    <property type="entry name" value="Emp24-like"/>
</dbReference>